<gene>
    <name evidence="1" type="ORF">DBO86_22870</name>
</gene>
<dbReference type="RefSeq" id="WP_108234935.1">
    <property type="nucleotide sequence ID" value="NZ_QASO01000129.1"/>
</dbReference>
<evidence type="ECO:0000313" key="1">
    <source>
        <dbReference type="EMBL" id="PTU76845.1"/>
    </source>
</evidence>
<dbReference type="EMBL" id="QASO01000129">
    <property type="protein sequence ID" value="PTU76845.1"/>
    <property type="molecule type" value="Genomic_DNA"/>
</dbReference>
<proteinExistence type="predicted"/>
<dbReference type="Proteomes" id="UP000244052">
    <property type="component" value="Unassembled WGS sequence"/>
</dbReference>
<comment type="caution">
    <text evidence="1">The sequence shown here is derived from an EMBL/GenBank/DDBJ whole genome shotgun (WGS) entry which is preliminary data.</text>
</comment>
<accession>A0A2T5PGJ6</accession>
<evidence type="ECO:0000313" key="2">
    <source>
        <dbReference type="Proteomes" id="UP000244052"/>
    </source>
</evidence>
<protein>
    <submittedName>
        <fullName evidence="1">Uncharacterized protein</fullName>
    </submittedName>
</protein>
<reference evidence="1 2" key="1">
    <citation type="submission" date="2018-04" db="EMBL/GenBank/DDBJ databases">
        <title>Pseudomonas sp. nov., isolated from mangrove soil.</title>
        <authorList>
            <person name="Chen C."/>
        </authorList>
    </citation>
    <scope>NUCLEOTIDE SEQUENCE [LARGE SCALE GENOMIC DNA]</scope>
    <source>
        <strain evidence="1 2">JCM 14246</strain>
    </source>
</reference>
<dbReference type="AlphaFoldDB" id="A0A2T5PGJ6"/>
<organism evidence="1 2">
    <name type="scientific">Ectopseudomonas oleovorans</name>
    <name type="common">Pseudomonas oleovorans</name>
    <dbReference type="NCBI Taxonomy" id="301"/>
    <lineage>
        <taxon>Bacteria</taxon>
        <taxon>Pseudomonadati</taxon>
        <taxon>Pseudomonadota</taxon>
        <taxon>Gammaproteobacteria</taxon>
        <taxon>Pseudomonadales</taxon>
        <taxon>Pseudomonadaceae</taxon>
        <taxon>Ectopseudomonas</taxon>
    </lineage>
</organism>
<name>A0A2T5PGJ6_ECTOL</name>
<sequence length="265" mass="29747">MKGSITARDLDDALASLKQLGAGLANRALADALNHTANQARIALRAEMEDVFNPRPTPWVLNSIRIINAKPSADPEAAVWVIDQKAEKSFYSAEDYLLPQVEGGGRVEKRTEYLLRQKGILPRDRFIVPAAGARLDAYGNIQKGHLTQIISGLKAFEEMGYSMNATKNWWSERKGHERAFFVMKRGKTPIGIAERRGKSVAMVLAFVRQPQYRERFKFYDVVRRVAENDAQLEANIDKAIADALAGRLPSNFNRRPRDQAGNIIR</sequence>
<keyword evidence="2" id="KW-1185">Reference proteome</keyword>